<accession>A0A9X9M194</accession>
<proteinExistence type="predicted"/>
<evidence type="ECO:0000313" key="1">
    <source>
        <dbReference type="EMBL" id="VCX15848.1"/>
    </source>
</evidence>
<dbReference type="Proteomes" id="UP000269945">
    <property type="component" value="Unassembled WGS sequence"/>
</dbReference>
<sequence length="51" mass="5488">MSIRAPSQTTGSSRSYRSASACWAAQLAYSKQFSDMERTVSSSSGVYIVCS</sequence>
<dbReference type="EMBL" id="CYRY02036138">
    <property type="protein sequence ID" value="VCX15848.1"/>
    <property type="molecule type" value="Genomic_DNA"/>
</dbReference>
<evidence type="ECO:0000313" key="2">
    <source>
        <dbReference type="Proteomes" id="UP000269945"/>
    </source>
</evidence>
<organism evidence="1 2">
    <name type="scientific">Gulo gulo</name>
    <name type="common">Wolverine</name>
    <name type="synonym">Gluton</name>
    <dbReference type="NCBI Taxonomy" id="48420"/>
    <lineage>
        <taxon>Eukaryota</taxon>
        <taxon>Metazoa</taxon>
        <taxon>Chordata</taxon>
        <taxon>Craniata</taxon>
        <taxon>Vertebrata</taxon>
        <taxon>Euteleostomi</taxon>
        <taxon>Mammalia</taxon>
        <taxon>Eutheria</taxon>
        <taxon>Laurasiatheria</taxon>
        <taxon>Carnivora</taxon>
        <taxon>Caniformia</taxon>
        <taxon>Musteloidea</taxon>
        <taxon>Mustelidae</taxon>
        <taxon>Guloninae</taxon>
        <taxon>Gulo</taxon>
    </lineage>
</organism>
<dbReference type="AlphaFoldDB" id="A0A9X9M194"/>
<name>A0A9X9M194_GULGU</name>
<comment type="caution">
    <text evidence="1">The sequence shown here is derived from an EMBL/GenBank/DDBJ whole genome shotgun (WGS) entry which is preliminary data.</text>
</comment>
<protein>
    <submittedName>
        <fullName evidence="1">Uncharacterized protein</fullName>
    </submittedName>
</protein>
<keyword evidence="2" id="KW-1185">Reference proteome</keyword>
<reference evidence="1 2" key="1">
    <citation type="submission" date="2018-10" db="EMBL/GenBank/DDBJ databases">
        <authorList>
            <person name="Ekblom R."/>
            <person name="Jareborg N."/>
        </authorList>
    </citation>
    <scope>NUCLEOTIDE SEQUENCE [LARGE SCALE GENOMIC DNA]</scope>
    <source>
        <tissue evidence="1">Muscle</tissue>
    </source>
</reference>
<gene>
    <name evidence="1" type="ORF">BN2614_LOCUS9</name>
</gene>